<dbReference type="SMART" id="SM00829">
    <property type="entry name" value="PKS_ER"/>
    <property type="match status" value="1"/>
</dbReference>
<name>A0A5C7ITH1_9ROSI</name>
<evidence type="ECO:0000256" key="1">
    <source>
        <dbReference type="ARBA" id="ARBA00001947"/>
    </source>
</evidence>
<evidence type="ECO:0000256" key="6">
    <source>
        <dbReference type="ARBA" id="ARBA00023002"/>
    </source>
</evidence>
<feature type="domain" description="Enoyl reductase (ER)" evidence="8">
    <location>
        <begin position="91"/>
        <end position="422"/>
    </location>
</feature>
<gene>
    <name evidence="9" type="ORF">EZV62_001094</name>
</gene>
<dbReference type="FunFam" id="3.40.50.720:FF:000022">
    <property type="entry name" value="Cinnamyl alcohol dehydrogenase"/>
    <property type="match status" value="1"/>
</dbReference>
<dbReference type="PROSITE" id="PS00059">
    <property type="entry name" value="ADH_ZINC"/>
    <property type="match status" value="1"/>
</dbReference>
<dbReference type="Gene3D" id="3.40.50.720">
    <property type="entry name" value="NAD(P)-binding Rossmann-like Domain"/>
    <property type="match status" value="1"/>
</dbReference>
<keyword evidence="5 7" id="KW-0862">Zinc</keyword>
<dbReference type="EMBL" id="VAHF01000001">
    <property type="protein sequence ID" value="TXG72515.1"/>
    <property type="molecule type" value="Genomic_DNA"/>
</dbReference>
<evidence type="ECO:0000256" key="2">
    <source>
        <dbReference type="ARBA" id="ARBA00008072"/>
    </source>
</evidence>
<dbReference type="OrthoDB" id="1879366at2759"/>
<dbReference type="Proteomes" id="UP000323000">
    <property type="component" value="Chromosome 1"/>
</dbReference>
<evidence type="ECO:0000256" key="7">
    <source>
        <dbReference type="RuleBase" id="RU361277"/>
    </source>
</evidence>
<comment type="subunit">
    <text evidence="3">Homodimer.</text>
</comment>
<dbReference type="CDD" id="cd05283">
    <property type="entry name" value="CAD1"/>
    <property type="match status" value="1"/>
</dbReference>
<dbReference type="Pfam" id="PF00107">
    <property type="entry name" value="ADH_zinc_N"/>
    <property type="match status" value="1"/>
</dbReference>
<dbReference type="InterPro" id="IPR013149">
    <property type="entry name" value="ADH-like_C"/>
</dbReference>
<accession>A0A5C7ITH1</accession>
<reference evidence="10" key="1">
    <citation type="journal article" date="2019" name="Gigascience">
        <title>De novo genome assembly of the endangered Acer yangbiense, a plant species with extremely small populations endemic to Yunnan Province, China.</title>
        <authorList>
            <person name="Yang J."/>
            <person name="Wariss H.M."/>
            <person name="Tao L."/>
            <person name="Zhang R."/>
            <person name="Yun Q."/>
            <person name="Hollingsworth P."/>
            <person name="Dao Z."/>
            <person name="Luo G."/>
            <person name="Guo H."/>
            <person name="Ma Y."/>
            <person name="Sun W."/>
        </authorList>
    </citation>
    <scope>NUCLEOTIDE SEQUENCE [LARGE SCALE GENOMIC DNA]</scope>
    <source>
        <strain evidence="10">cv. Malutang</strain>
    </source>
</reference>
<dbReference type="PROSITE" id="PS00065">
    <property type="entry name" value="D_2_HYDROXYACID_DH_1"/>
    <property type="match status" value="1"/>
</dbReference>
<dbReference type="InterPro" id="IPR011032">
    <property type="entry name" value="GroES-like_sf"/>
</dbReference>
<sequence>MASHLKGVKKSTMTDEMRKALLSQATISNTIKRSSEYLSTNFEKGVAKRYKTAKFTELEKVLYEWFVQYQERVNMIEELITEKVKGVSKEDVPCRYAIIPFFSRVVGSEDVSLKITHCGVCYGDVIYTKNKHGDSMYPVVPGHEIVGIVKEVGGNVERFKAGDHVAVGSYVNSCRDCEECNEGLEVYCSKKLVPTFNSIDEDGTVTKGGYSNFILVHQRYCFKIPDNYPLASAAPLLCAGISVYTPMMHHKMNQPGKRLGVVGLGGLGHMAVLFGKAFGLHVTVFSTSASKKEEALNLLGADNFVLSNDEHQMKGLTRSLDFIVDSASGNHSFDLYLSLLKTKGVLALVGYPNEIKITPHPLSSGMRSISGSWTGGTRQTQEMLDFCGVHKIYPQIEIIPIQYAYEAFERMMKNDVKYRFVIDIENSLK</sequence>
<protein>
    <recommendedName>
        <fullName evidence="8">Enoyl reductase (ER) domain-containing protein</fullName>
    </recommendedName>
</protein>
<dbReference type="InterPro" id="IPR036291">
    <property type="entry name" value="NAD(P)-bd_dom_sf"/>
</dbReference>
<dbReference type="InterPro" id="IPR002328">
    <property type="entry name" value="ADH_Zn_CS"/>
</dbReference>
<evidence type="ECO:0000256" key="4">
    <source>
        <dbReference type="ARBA" id="ARBA00022723"/>
    </source>
</evidence>
<dbReference type="InterPro" id="IPR029752">
    <property type="entry name" value="D-isomer_DH_CS1"/>
</dbReference>
<dbReference type="InterPro" id="IPR047109">
    <property type="entry name" value="CAD-like"/>
</dbReference>
<comment type="caution">
    <text evidence="9">The sequence shown here is derived from an EMBL/GenBank/DDBJ whole genome shotgun (WGS) entry which is preliminary data.</text>
</comment>
<evidence type="ECO:0000259" key="8">
    <source>
        <dbReference type="SMART" id="SM00829"/>
    </source>
</evidence>
<dbReference type="InterPro" id="IPR020843">
    <property type="entry name" value="ER"/>
</dbReference>
<keyword evidence="6" id="KW-0560">Oxidoreductase</keyword>
<keyword evidence="4 7" id="KW-0479">Metal-binding</keyword>
<dbReference type="Pfam" id="PF08240">
    <property type="entry name" value="ADH_N"/>
    <property type="match status" value="1"/>
</dbReference>
<comment type="cofactor">
    <cofactor evidence="1 7">
        <name>Zn(2+)</name>
        <dbReference type="ChEBI" id="CHEBI:29105"/>
    </cofactor>
</comment>
<keyword evidence="10" id="KW-1185">Reference proteome</keyword>
<dbReference type="GO" id="GO:0016616">
    <property type="term" value="F:oxidoreductase activity, acting on the CH-OH group of donors, NAD or NADP as acceptor"/>
    <property type="evidence" value="ECO:0007669"/>
    <property type="project" value="InterPro"/>
</dbReference>
<dbReference type="AlphaFoldDB" id="A0A5C7ITH1"/>
<dbReference type="GO" id="GO:0008270">
    <property type="term" value="F:zinc ion binding"/>
    <property type="evidence" value="ECO:0007669"/>
    <property type="project" value="InterPro"/>
</dbReference>
<evidence type="ECO:0000256" key="5">
    <source>
        <dbReference type="ARBA" id="ARBA00022833"/>
    </source>
</evidence>
<proteinExistence type="inferred from homology"/>
<dbReference type="SUPFAM" id="SSF51735">
    <property type="entry name" value="NAD(P)-binding Rossmann-fold domains"/>
    <property type="match status" value="1"/>
</dbReference>
<evidence type="ECO:0000313" key="10">
    <source>
        <dbReference type="Proteomes" id="UP000323000"/>
    </source>
</evidence>
<dbReference type="Gene3D" id="3.90.180.10">
    <property type="entry name" value="Medium-chain alcohol dehydrogenases, catalytic domain"/>
    <property type="match status" value="1"/>
</dbReference>
<dbReference type="PANTHER" id="PTHR42683">
    <property type="entry name" value="ALDEHYDE REDUCTASE"/>
    <property type="match status" value="1"/>
</dbReference>
<dbReference type="InterPro" id="IPR013154">
    <property type="entry name" value="ADH-like_N"/>
</dbReference>
<evidence type="ECO:0000256" key="3">
    <source>
        <dbReference type="ARBA" id="ARBA00011738"/>
    </source>
</evidence>
<dbReference type="SUPFAM" id="SSF50129">
    <property type="entry name" value="GroES-like"/>
    <property type="match status" value="1"/>
</dbReference>
<dbReference type="GO" id="GO:0009809">
    <property type="term" value="P:lignin biosynthetic process"/>
    <property type="evidence" value="ECO:0007669"/>
    <property type="project" value="UniProtKB-ARBA"/>
</dbReference>
<evidence type="ECO:0000313" key="9">
    <source>
        <dbReference type="EMBL" id="TXG72515.1"/>
    </source>
</evidence>
<comment type="similarity">
    <text evidence="2 7">Belongs to the zinc-containing alcohol dehydrogenase family.</text>
</comment>
<organism evidence="9 10">
    <name type="scientific">Acer yangbiense</name>
    <dbReference type="NCBI Taxonomy" id="1000413"/>
    <lineage>
        <taxon>Eukaryota</taxon>
        <taxon>Viridiplantae</taxon>
        <taxon>Streptophyta</taxon>
        <taxon>Embryophyta</taxon>
        <taxon>Tracheophyta</taxon>
        <taxon>Spermatophyta</taxon>
        <taxon>Magnoliopsida</taxon>
        <taxon>eudicotyledons</taxon>
        <taxon>Gunneridae</taxon>
        <taxon>Pentapetalae</taxon>
        <taxon>rosids</taxon>
        <taxon>malvids</taxon>
        <taxon>Sapindales</taxon>
        <taxon>Sapindaceae</taxon>
        <taxon>Hippocastanoideae</taxon>
        <taxon>Acereae</taxon>
        <taxon>Acer</taxon>
    </lineage>
</organism>